<evidence type="ECO:0000313" key="6">
    <source>
        <dbReference type="EMBL" id="MFC3099026.1"/>
    </source>
</evidence>
<name>A0ABV7EB19_9SPHN</name>
<comment type="similarity">
    <text evidence="1 5">Belongs to the carotenoid oxygenase family.</text>
</comment>
<evidence type="ECO:0000256" key="3">
    <source>
        <dbReference type="ARBA" id="ARBA00023002"/>
    </source>
</evidence>
<sequence>MVQRFNNPAAQGFFAPQRFEGEVADCEVEGTIPADMDGTFVRVGGEWFYPPKFPDDAALHSDGYVSAFRFKSGRVSYRGRFIQTPRYLSNLAPGRQQFGYYRNLLTNDEAVRTMNSTVSNTAPMAHAGKLYALKEDALPLQLDPVTLDTIGFDDFGGRILSQTLSAHPKVDPLTGEMITFGYEATGPASDDLFVYFIDRAGTVTREIRVKVPYVSIIHDFAISQDHIIFPFGGYTTSMERLAQGKVHWGWDRTLPSMVGIMRRDGDGSDLRWFRGPERCMMHVLNATSEGDKVTLLAPFYESNFFPFFANVDGSPWDPSKAVCFFRKLTFDLSRPGDAWEEEILFPMPVGDLAKVDHRFNSLPTRYGFTSFADPDRPFDEARAGNARGRITNSYGRFDMHTGQVDRFFAGDTHALQECTFVPRRGSTSEGDGYLIGTASNLAEMRTELVIVDAQRLGEGELARVFLPFRAATQVHGYWYEAEELAPVGAARGGQA</sequence>
<organism evidence="6 7">
    <name type="scientific">Alteraurantiacibacter palmitatis</name>
    <dbReference type="NCBI Taxonomy" id="2054628"/>
    <lineage>
        <taxon>Bacteria</taxon>
        <taxon>Pseudomonadati</taxon>
        <taxon>Pseudomonadota</taxon>
        <taxon>Alphaproteobacteria</taxon>
        <taxon>Sphingomonadales</taxon>
        <taxon>Erythrobacteraceae</taxon>
        <taxon>Alteraurantiacibacter</taxon>
    </lineage>
</organism>
<dbReference type="EC" id="1.13.11.-" evidence="5"/>
<dbReference type="PANTHER" id="PTHR10543">
    <property type="entry name" value="BETA-CAROTENE DIOXYGENASE"/>
    <property type="match status" value="1"/>
</dbReference>
<comment type="caution">
    <text evidence="6">The sequence shown here is derived from an EMBL/GenBank/DDBJ whole genome shotgun (WGS) entry which is preliminary data.</text>
</comment>
<keyword evidence="3 5" id="KW-0560">Oxidoreductase</keyword>
<dbReference type="RefSeq" id="WP_336924495.1">
    <property type="nucleotide sequence ID" value="NZ_JBANRO010000001.1"/>
</dbReference>
<evidence type="ECO:0000256" key="1">
    <source>
        <dbReference type="ARBA" id="ARBA00006787"/>
    </source>
</evidence>
<evidence type="ECO:0000256" key="2">
    <source>
        <dbReference type="ARBA" id="ARBA00022723"/>
    </source>
</evidence>
<dbReference type="PANTHER" id="PTHR10543:SF89">
    <property type="entry name" value="CAROTENOID 9,10(9',10')-CLEAVAGE DIOXYGENASE 1"/>
    <property type="match status" value="1"/>
</dbReference>
<protein>
    <recommendedName>
        <fullName evidence="5">Dioxygenase</fullName>
        <ecNumber evidence="5">1.13.11.-</ecNumber>
    </recommendedName>
</protein>
<dbReference type="Pfam" id="PF03055">
    <property type="entry name" value="RPE65"/>
    <property type="match status" value="1"/>
</dbReference>
<keyword evidence="5" id="KW-0223">Dioxygenase</keyword>
<dbReference type="Proteomes" id="UP001595456">
    <property type="component" value="Unassembled WGS sequence"/>
</dbReference>
<reference evidence="7" key="1">
    <citation type="journal article" date="2019" name="Int. J. Syst. Evol. Microbiol.">
        <title>The Global Catalogue of Microorganisms (GCM) 10K type strain sequencing project: providing services to taxonomists for standard genome sequencing and annotation.</title>
        <authorList>
            <consortium name="The Broad Institute Genomics Platform"/>
            <consortium name="The Broad Institute Genome Sequencing Center for Infectious Disease"/>
            <person name="Wu L."/>
            <person name="Ma J."/>
        </authorList>
    </citation>
    <scope>NUCLEOTIDE SEQUENCE [LARGE SCALE GENOMIC DNA]</scope>
    <source>
        <strain evidence="7">KCTC 52607</strain>
    </source>
</reference>
<dbReference type="InterPro" id="IPR004294">
    <property type="entry name" value="Carotenoid_Oase"/>
</dbReference>
<keyword evidence="7" id="KW-1185">Reference proteome</keyword>
<evidence type="ECO:0000313" key="7">
    <source>
        <dbReference type="Proteomes" id="UP001595456"/>
    </source>
</evidence>
<proteinExistence type="inferred from homology"/>
<comment type="cofactor">
    <cofactor evidence="5">
        <name>Fe(2+)</name>
        <dbReference type="ChEBI" id="CHEBI:29033"/>
    </cofactor>
    <text evidence="5">Binds 1 Fe(2+) ion per subunit.</text>
</comment>
<keyword evidence="4 5" id="KW-0408">Iron</keyword>
<keyword evidence="2 5" id="KW-0479">Metal-binding</keyword>
<evidence type="ECO:0000256" key="5">
    <source>
        <dbReference type="RuleBase" id="RU364048"/>
    </source>
</evidence>
<dbReference type="EMBL" id="JBHRST010000022">
    <property type="protein sequence ID" value="MFC3099026.1"/>
    <property type="molecule type" value="Genomic_DNA"/>
</dbReference>
<accession>A0ABV7EB19</accession>
<evidence type="ECO:0000256" key="4">
    <source>
        <dbReference type="ARBA" id="ARBA00023004"/>
    </source>
</evidence>
<gene>
    <name evidence="6" type="ORF">ACFODU_14610</name>
</gene>